<dbReference type="Pfam" id="PF20094">
    <property type="entry name" value="GWxTD_dom"/>
    <property type="match status" value="1"/>
</dbReference>
<proteinExistence type="predicted"/>
<dbReference type="NCBIfam" id="TIGR04514">
    <property type="entry name" value="GWxTD_dom"/>
    <property type="match status" value="1"/>
</dbReference>
<evidence type="ECO:0000313" key="3">
    <source>
        <dbReference type="Proteomes" id="UP000051096"/>
    </source>
</evidence>
<comment type="caution">
    <text evidence="2">The sequence shown here is derived from an EMBL/GenBank/DDBJ whole genome shotgun (WGS) entry which is preliminary data.</text>
</comment>
<organism evidence="2 3">
    <name type="scientific">candidate division WOR_3 bacterium SM23_60</name>
    <dbReference type="NCBI Taxonomy" id="1703780"/>
    <lineage>
        <taxon>Bacteria</taxon>
        <taxon>Bacteria division WOR-3</taxon>
    </lineage>
</organism>
<gene>
    <name evidence="2" type="ORF">AMJ87_11540</name>
</gene>
<dbReference type="AlphaFoldDB" id="A0A0S8G6K7"/>
<reference evidence="2 3" key="1">
    <citation type="journal article" date="2015" name="Microbiome">
        <title>Genomic resolution of linkages in carbon, nitrogen, and sulfur cycling among widespread estuary sediment bacteria.</title>
        <authorList>
            <person name="Baker B.J."/>
            <person name="Lazar C.S."/>
            <person name="Teske A.P."/>
            <person name="Dick G.J."/>
        </authorList>
    </citation>
    <scope>NUCLEOTIDE SEQUENCE [LARGE SCALE GENOMIC DNA]</scope>
    <source>
        <strain evidence="2">SM23_60</strain>
    </source>
</reference>
<dbReference type="Proteomes" id="UP000051096">
    <property type="component" value="Unassembled WGS sequence"/>
</dbReference>
<feature type="domain" description="GWxTD" evidence="1">
    <location>
        <begin position="198"/>
        <end position="306"/>
    </location>
</feature>
<sequence length="360" mass="42603">MIFFLIMQVQWQAINRPYDTLNQELVIYFSIEQHRIQYVAQDSLFYAEYETRLKVFDENGNQVAGDFWEHVALKDSVAIEDSVKLIIPRSSHYFEMKIVDIHGGGVFSITENIISVKYLGDIERLISGDTLRLAFTVLNRAGEVDSLHVTLQDLEKALTVRQGMYGDTLAFLITTLPNDTYTALFKLYFEEKLVEELKVPLSITRAFYLNDDTWLRKVSQLRYIATQSEMDILERAYTEERDSLWNEFWKQHDPTPNTKFNEMEEEYFTRIAYCEEHFSHGDKGWESDRAKVYVRYGSPDEIQRKPYELYAEFPDPYGNRYHIYDSYEVWFYYQSNLQFVFADRFGLGEYILLNPHMIGP</sequence>
<name>A0A0S8G6K7_UNCW3</name>
<accession>A0A0S8G6K7</accession>
<evidence type="ECO:0000313" key="2">
    <source>
        <dbReference type="EMBL" id="KPK68671.1"/>
    </source>
</evidence>
<dbReference type="EMBL" id="LJUO01000157">
    <property type="protein sequence ID" value="KPK68671.1"/>
    <property type="molecule type" value="Genomic_DNA"/>
</dbReference>
<protein>
    <recommendedName>
        <fullName evidence="1">GWxTD domain-containing protein</fullName>
    </recommendedName>
</protein>
<dbReference type="InterPro" id="IPR030959">
    <property type="entry name" value="GWxTD_dom"/>
</dbReference>
<evidence type="ECO:0000259" key="1">
    <source>
        <dbReference type="Pfam" id="PF20094"/>
    </source>
</evidence>